<accession>A4RX00</accession>
<evidence type="ECO:0000313" key="2">
    <source>
        <dbReference type="EMBL" id="ABO95959.1"/>
    </source>
</evidence>
<name>A4RX00_OSTLU</name>
<feature type="compositionally biased region" description="Polar residues" evidence="1">
    <location>
        <begin position="239"/>
        <end position="255"/>
    </location>
</feature>
<gene>
    <name evidence="2" type="ORF">OSTLU_94241</name>
</gene>
<evidence type="ECO:0000256" key="1">
    <source>
        <dbReference type="SAM" id="MobiDB-lite"/>
    </source>
</evidence>
<dbReference type="OrthoDB" id="8607at13792"/>
<dbReference type="Proteomes" id="UP000001568">
    <property type="component" value="Chromosome 5"/>
</dbReference>
<feature type="compositionally biased region" description="Low complexity" evidence="1">
    <location>
        <begin position="15"/>
        <end position="28"/>
    </location>
</feature>
<protein>
    <submittedName>
        <fullName evidence="2">Uncharacterized protein</fullName>
    </submittedName>
</protein>
<evidence type="ECO:0000313" key="3">
    <source>
        <dbReference type="Proteomes" id="UP000001568"/>
    </source>
</evidence>
<dbReference type="HOGENOM" id="CLU_728425_0_0_1"/>
<feature type="region of interest" description="Disordered" evidence="1">
    <location>
        <begin position="239"/>
        <end position="333"/>
    </location>
</feature>
<dbReference type="Gramene" id="ABO95959">
    <property type="protein sequence ID" value="ABO95959"/>
    <property type="gene ID" value="OSTLU_94241"/>
</dbReference>
<dbReference type="GeneID" id="5002076"/>
<dbReference type="STRING" id="436017.A4RX00"/>
<dbReference type="AlphaFoldDB" id="A4RX00"/>
<feature type="compositionally biased region" description="Basic and acidic residues" evidence="1">
    <location>
        <begin position="281"/>
        <end position="333"/>
    </location>
</feature>
<dbReference type="KEGG" id="olu:OSTLU_94241"/>
<dbReference type="RefSeq" id="XP_001417666.1">
    <property type="nucleotide sequence ID" value="XM_001417629.1"/>
</dbReference>
<feature type="compositionally biased region" description="Basic and acidic residues" evidence="1">
    <location>
        <begin position="87"/>
        <end position="101"/>
    </location>
</feature>
<dbReference type="EMBL" id="CP000585">
    <property type="protein sequence ID" value="ABO95959.1"/>
    <property type="molecule type" value="Genomic_DNA"/>
</dbReference>
<proteinExistence type="predicted"/>
<keyword evidence="3" id="KW-1185">Reference proteome</keyword>
<organism evidence="2 3">
    <name type="scientific">Ostreococcus lucimarinus (strain CCE9901)</name>
    <dbReference type="NCBI Taxonomy" id="436017"/>
    <lineage>
        <taxon>Eukaryota</taxon>
        <taxon>Viridiplantae</taxon>
        <taxon>Chlorophyta</taxon>
        <taxon>Mamiellophyceae</taxon>
        <taxon>Mamiellales</taxon>
        <taxon>Bathycoccaceae</taxon>
        <taxon>Ostreococcus</taxon>
    </lineage>
</organism>
<feature type="region of interest" description="Disordered" evidence="1">
    <location>
        <begin position="160"/>
        <end position="191"/>
    </location>
</feature>
<feature type="region of interest" description="Disordered" evidence="1">
    <location>
        <begin position="1"/>
        <end position="122"/>
    </location>
</feature>
<reference evidence="2 3" key="1">
    <citation type="journal article" date="2007" name="Proc. Natl. Acad. Sci. U.S.A.">
        <title>The tiny eukaryote Ostreococcus provides genomic insights into the paradox of plankton speciation.</title>
        <authorList>
            <person name="Palenik B."/>
            <person name="Grimwood J."/>
            <person name="Aerts A."/>
            <person name="Rouze P."/>
            <person name="Salamov A."/>
            <person name="Putnam N."/>
            <person name="Dupont C."/>
            <person name="Jorgensen R."/>
            <person name="Derelle E."/>
            <person name="Rombauts S."/>
            <person name="Zhou K."/>
            <person name="Otillar R."/>
            <person name="Merchant S.S."/>
            <person name="Podell S."/>
            <person name="Gaasterland T."/>
            <person name="Napoli C."/>
            <person name="Gendler K."/>
            <person name="Manuell A."/>
            <person name="Tai V."/>
            <person name="Vallon O."/>
            <person name="Piganeau G."/>
            <person name="Jancek S."/>
            <person name="Heijde M."/>
            <person name="Jabbari K."/>
            <person name="Bowler C."/>
            <person name="Lohr M."/>
            <person name="Robbens S."/>
            <person name="Werner G."/>
            <person name="Dubchak I."/>
            <person name="Pazour G.J."/>
            <person name="Ren Q."/>
            <person name="Paulsen I."/>
            <person name="Delwiche C."/>
            <person name="Schmutz J."/>
            <person name="Rokhsar D."/>
            <person name="Van de Peer Y."/>
            <person name="Moreau H."/>
            <person name="Grigoriev I.V."/>
        </authorList>
    </citation>
    <scope>NUCLEOTIDE SEQUENCE [LARGE SCALE GENOMIC DNA]</scope>
    <source>
        <strain evidence="2 3">CCE9901</strain>
    </source>
</reference>
<feature type="compositionally biased region" description="Basic and acidic residues" evidence="1">
    <location>
        <begin position="1"/>
        <end position="11"/>
    </location>
</feature>
<sequence length="380" mass="41219">MADDTARDGGHSTEASGGARVSAARAYADVQTPKNVKKIAWQTAGASNERVTRKSMRSATRGGAPVSTVKNVNEDAEMKDGAAPLDDAPKSKSVDAAKIEEQQDPSSAGQSSEKRKRAKARANGMAFLKADIPALAAQNPKAGGAVVSTELRISPRTLAMDKAKQSASKEPAAAPGTATMTSESKEPASAPTVVAPVLAPRTVAPKHPVDQRSLMESFMIQPENVSAAVDLAPLSSFQKMSATPSQATLGEQSAQRPKPPSSLAPVTTAAEANDVMSRLKRAMEARSRADEENKRQLESALRQKEEERKRREMEMQARKAKQADQEAREREERRLRQERLAQFRLQEEEAQRKAAMEKTATHAVGFVSDFTLLQQRQRRR</sequence>